<gene>
    <name evidence="9" type="ORF">HID58_077553</name>
</gene>
<evidence type="ECO:0000256" key="3">
    <source>
        <dbReference type="ARBA" id="ARBA00008961"/>
    </source>
</evidence>
<reference evidence="9 10" key="1">
    <citation type="submission" date="2021-05" db="EMBL/GenBank/DDBJ databases">
        <title>Genome Assembly of Synthetic Allotetraploid Brassica napus Reveals Homoeologous Exchanges between Subgenomes.</title>
        <authorList>
            <person name="Davis J.T."/>
        </authorList>
    </citation>
    <scope>NUCLEOTIDE SEQUENCE [LARGE SCALE GENOMIC DNA]</scope>
    <source>
        <strain evidence="10">cv. Da-Ae</strain>
        <tissue evidence="9">Seedling</tissue>
    </source>
</reference>
<comment type="subcellular location">
    <subcellularLocation>
        <location evidence="2">Golgi apparatus membrane</location>
        <topology evidence="2">Single-pass type I membrane protein</topology>
    </subcellularLocation>
</comment>
<evidence type="ECO:0000313" key="9">
    <source>
        <dbReference type="EMBL" id="KAH0870531.1"/>
    </source>
</evidence>
<comment type="similarity">
    <text evidence="3">Belongs to the KISH family.</text>
</comment>
<keyword evidence="6" id="KW-1133">Transmembrane helix</keyword>
<comment type="caution">
    <text evidence="9">The sequence shown here is derived from an EMBL/GenBank/DDBJ whole genome shotgun (WGS) entry which is preliminary data.</text>
</comment>
<evidence type="ECO:0000256" key="7">
    <source>
        <dbReference type="ARBA" id="ARBA00023034"/>
    </source>
</evidence>
<evidence type="ECO:0000256" key="6">
    <source>
        <dbReference type="ARBA" id="ARBA00022989"/>
    </source>
</evidence>
<evidence type="ECO:0008006" key="11">
    <source>
        <dbReference type="Google" id="ProtNLM"/>
    </source>
</evidence>
<dbReference type="PANTHER" id="PTHR35321">
    <property type="entry name" value="OS02G0753200 PROTEIN"/>
    <property type="match status" value="1"/>
</dbReference>
<evidence type="ECO:0000256" key="2">
    <source>
        <dbReference type="ARBA" id="ARBA00004614"/>
    </source>
</evidence>
<keyword evidence="7" id="KW-0333">Golgi apparatus</keyword>
<keyword evidence="5" id="KW-0732">Signal</keyword>
<evidence type="ECO:0000256" key="4">
    <source>
        <dbReference type="ARBA" id="ARBA00022692"/>
    </source>
</evidence>
<dbReference type="Pfam" id="PF06842">
    <property type="entry name" value="DUF1242"/>
    <property type="match status" value="1"/>
</dbReference>
<dbReference type="Proteomes" id="UP000824890">
    <property type="component" value="Unassembled WGS sequence"/>
</dbReference>
<accession>A0ABQ7YQR8</accession>
<dbReference type="InterPro" id="IPR009653">
    <property type="entry name" value="Ksh1"/>
</dbReference>
<evidence type="ECO:0000256" key="5">
    <source>
        <dbReference type="ARBA" id="ARBA00022729"/>
    </source>
</evidence>
<keyword evidence="8" id="KW-0472">Membrane</keyword>
<proteinExistence type="inferred from homology"/>
<evidence type="ECO:0000313" key="10">
    <source>
        <dbReference type="Proteomes" id="UP000824890"/>
    </source>
</evidence>
<keyword evidence="4" id="KW-0812">Transmembrane</keyword>
<evidence type="ECO:0000256" key="1">
    <source>
        <dbReference type="ARBA" id="ARBA00002154"/>
    </source>
</evidence>
<dbReference type="PANTHER" id="PTHR35321:SF1">
    <property type="entry name" value="OS02G0753200 PROTEIN"/>
    <property type="match status" value="1"/>
</dbReference>
<sequence length="230" mass="25801">MKIGLRGRFLETLRRRRLLLVSSSLSLSLPFPQSISNFSDQFPFIFTVVLLVICTCTYLKMQFPAILEQKKKNQSTQKKKMPRRRITRTPTKKMGTMALRDTDLLLLEDSGLPSANDVFSQISGPPEFLNNRTEADEEATARDAEHAKPAITQMKGSPFDDVNCVSTKESPAASAILILMFRLLHTYGFRWFIGVVMEAKPQLVGIHERNGGKRISTATNPNAEEAADLL</sequence>
<evidence type="ECO:0000256" key="8">
    <source>
        <dbReference type="ARBA" id="ARBA00023136"/>
    </source>
</evidence>
<comment type="function">
    <text evidence="1">Involved in the early part of the secretory pathway.</text>
</comment>
<feature type="non-terminal residue" evidence="9">
    <location>
        <position position="230"/>
    </location>
</feature>
<protein>
    <recommendedName>
        <fullName evidence="11">Protein kish-B</fullName>
    </recommendedName>
</protein>
<dbReference type="InterPro" id="IPR040306">
    <property type="entry name" value="Os02g0753200-like"/>
</dbReference>
<name>A0ABQ7YQR8_BRANA</name>
<organism evidence="9 10">
    <name type="scientific">Brassica napus</name>
    <name type="common">Rape</name>
    <dbReference type="NCBI Taxonomy" id="3708"/>
    <lineage>
        <taxon>Eukaryota</taxon>
        <taxon>Viridiplantae</taxon>
        <taxon>Streptophyta</taxon>
        <taxon>Embryophyta</taxon>
        <taxon>Tracheophyta</taxon>
        <taxon>Spermatophyta</taxon>
        <taxon>Magnoliopsida</taxon>
        <taxon>eudicotyledons</taxon>
        <taxon>Gunneridae</taxon>
        <taxon>Pentapetalae</taxon>
        <taxon>rosids</taxon>
        <taxon>malvids</taxon>
        <taxon>Brassicales</taxon>
        <taxon>Brassicaceae</taxon>
        <taxon>Brassiceae</taxon>
        <taxon>Brassica</taxon>
    </lineage>
</organism>
<dbReference type="EMBL" id="JAGKQM010000017">
    <property type="protein sequence ID" value="KAH0870531.1"/>
    <property type="molecule type" value="Genomic_DNA"/>
</dbReference>
<keyword evidence="10" id="KW-1185">Reference proteome</keyword>